<feature type="domain" description="VWFA" evidence="12">
    <location>
        <begin position="258"/>
        <end position="428"/>
    </location>
</feature>
<dbReference type="GO" id="GO:0006508">
    <property type="term" value="P:proteolysis"/>
    <property type="evidence" value="ECO:0007669"/>
    <property type="project" value="UniProtKB-KW"/>
</dbReference>
<feature type="transmembrane region" description="Helical" evidence="11">
    <location>
        <begin position="849"/>
        <end position="871"/>
    </location>
</feature>
<gene>
    <name evidence="13" type="primary">CLCA1</name>
</gene>
<accession>A0A8C4SPR1</accession>
<evidence type="ECO:0000256" key="10">
    <source>
        <dbReference type="ARBA" id="ARBA00023214"/>
    </source>
</evidence>
<dbReference type="PANTHER" id="PTHR10579">
    <property type="entry name" value="CALCIUM-ACTIVATED CHLORIDE CHANNEL REGULATOR"/>
    <property type="match status" value="1"/>
</dbReference>
<keyword evidence="4" id="KW-0479">Metal-binding</keyword>
<dbReference type="InterPro" id="IPR004727">
    <property type="entry name" value="CLCA_chordata"/>
</dbReference>
<dbReference type="SMART" id="SM00327">
    <property type="entry name" value="VWA"/>
    <property type="match status" value="1"/>
</dbReference>
<dbReference type="GO" id="GO:0008237">
    <property type="term" value="F:metallopeptidase activity"/>
    <property type="evidence" value="ECO:0007669"/>
    <property type="project" value="UniProtKB-KW"/>
</dbReference>
<evidence type="ECO:0000256" key="7">
    <source>
        <dbReference type="ARBA" id="ARBA00022833"/>
    </source>
</evidence>
<evidence type="ECO:0000256" key="2">
    <source>
        <dbReference type="ARBA" id="ARBA00022448"/>
    </source>
</evidence>
<dbReference type="GO" id="GO:0046872">
    <property type="term" value="F:metal ion binding"/>
    <property type="evidence" value="ECO:0007669"/>
    <property type="project" value="UniProtKB-KW"/>
</dbReference>
<dbReference type="PANTHER" id="PTHR10579:SF172">
    <property type="entry name" value="CALCIUM-ACTIVATED CHLORIDE CHANNEL REGULATOR 4 PRECURSOR-RELATED"/>
    <property type="match status" value="1"/>
</dbReference>
<keyword evidence="5" id="KW-0732">Signal</keyword>
<evidence type="ECO:0000313" key="14">
    <source>
        <dbReference type="Proteomes" id="UP000694620"/>
    </source>
</evidence>
<dbReference type="Ensembl" id="ENSECRT00000020648.1">
    <property type="protein sequence ID" value="ENSECRP00000020211.1"/>
    <property type="gene ID" value="ENSECRG00000013582.1"/>
</dbReference>
<evidence type="ECO:0000313" key="13">
    <source>
        <dbReference type="Ensembl" id="ENSECRP00000020211.1"/>
    </source>
</evidence>
<keyword evidence="8" id="KW-0482">Metalloprotease</keyword>
<reference evidence="13" key="2">
    <citation type="submission" date="2025-08" db="UniProtKB">
        <authorList>
            <consortium name="Ensembl"/>
        </authorList>
    </citation>
    <scope>IDENTIFICATION</scope>
</reference>
<dbReference type="PROSITE" id="PS50234">
    <property type="entry name" value="VWFA"/>
    <property type="match status" value="1"/>
</dbReference>
<keyword evidence="10" id="KW-0868">Chloride</keyword>
<dbReference type="InterPro" id="IPR036465">
    <property type="entry name" value="vWFA_dom_sf"/>
</dbReference>
<reference evidence="13" key="3">
    <citation type="submission" date="2025-09" db="UniProtKB">
        <authorList>
            <consortium name="Ensembl"/>
        </authorList>
    </citation>
    <scope>IDENTIFICATION</scope>
</reference>
<evidence type="ECO:0000256" key="5">
    <source>
        <dbReference type="ARBA" id="ARBA00022729"/>
    </source>
</evidence>
<dbReference type="Pfam" id="PF00092">
    <property type="entry name" value="VWA"/>
    <property type="match status" value="1"/>
</dbReference>
<comment type="similarity">
    <text evidence="1">Belongs to the CLCR family.</text>
</comment>
<evidence type="ECO:0000256" key="1">
    <source>
        <dbReference type="ARBA" id="ARBA00006398"/>
    </source>
</evidence>
<dbReference type="Pfam" id="PF08434">
    <property type="entry name" value="CLCA"/>
    <property type="match status" value="1"/>
</dbReference>
<evidence type="ECO:0000256" key="6">
    <source>
        <dbReference type="ARBA" id="ARBA00022801"/>
    </source>
</evidence>
<evidence type="ECO:0000256" key="4">
    <source>
        <dbReference type="ARBA" id="ARBA00022723"/>
    </source>
</evidence>
<evidence type="ECO:0000259" key="12">
    <source>
        <dbReference type="PROSITE" id="PS50234"/>
    </source>
</evidence>
<dbReference type="InterPro" id="IPR002035">
    <property type="entry name" value="VWF_A"/>
</dbReference>
<sequence>MYIIDMVQEASKYLFTASQKRFYFKDVKILIPVTWATNPIYGRPQTESYSEANVIIAAPYVKYGNDPYTLQYGGCGEEGRYIHLTPDFLTDDAFLPIYGPRERVLVHEWAHLRWGVYDEYNEDKPFYFAPDKSFEYTRCSVDITGVVAECKDPQCSGIKPCEVDQATGSPTEKCQFFPDKKQRTTSSIMFFQGLNAIIEFCNSKSHNEEAPNMQNKMCKSKSVWEVIEQSKDFKASKPMSDSVPPRTTFTYLQGGNRIVCLVLDVSSSMSASQRKDRLRQAAELFILQIIETGSQLGIVQFNSAASTLRELTTITDYASRTALTKYLPNLASGGTSICSGIRKAFEVFRKLNSQINGNEIVLLTDGEDGTVGSCVNEVQTSGTIIHTIALGPSAAKELETMSNITGGLQFSATDSLDSNGLIDAFAGISARDGNTSNQALQLESAGKNIPGNSWLNGTVSIDRTVGNDTFFVVTWQAAKPTISVFSPTGIDYSGSFVEDTALKVSRLKIPGTAEAGNWHYHILNINSAAQTLTMTVTSRPASVNDPPVTVNAHMNADSADAKTPIKVYAEVSKGYLPVLRATVTAFIESNTNNQELRLLDNGAGADAIKNDGVYSGYFINFSGNGRYSLKVKVQGGEKVTRLSDRKGTRAYYNPGYYVDGKIEKNPDKPSVPEEDLQTNLGNFTRTTIGGVFVVTGSPPGSQPPVFPPCQITDLDANIKDEKVFLRWTAPGEIMDQGTAAKYEIRMSTTYQDLKDQFDNATVVNTSNLVPLEAGNMELFSFKPEDITIENGTIIYFAARAGSKSSDMAEVSNIAQAQMVLPYIPAVPDPNPNPNPGTPDKPGSVNITTLVLAITCSIAGICIIASISMCIVKKNQRARTAPAV</sequence>
<dbReference type="InterPro" id="IPR051266">
    <property type="entry name" value="CLCR"/>
</dbReference>
<dbReference type="InterPro" id="IPR013642">
    <property type="entry name" value="CLCA_N"/>
</dbReference>
<protein>
    <submittedName>
        <fullName evidence="13">Chloride channel accessory 1</fullName>
    </submittedName>
</protein>
<dbReference type="GeneTree" id="ENSGT00940000154682"/>
<dbReference type="CDD" id="cd00198">
    <property type="entry name" value="vWFA"/>
    <property type="match status" value="1"/>
</dbReference>
<keyword evidence="11" id="KW-0472">Membrane</keyword>
<keyword evidence="3" id="KW-0645">Protease</keyword>
<keyword evidence="14" id="KW-1185">Reference proteome</keyword>
<reference evidence="13" key="1">
    <citation type="submission" date="2021-06" db="EMBL/GenBank/DDBJ databases">
        <authorList>
            <consortium name="Wellcome Sanger Institute Data Sharing"/>
        </authorList>
    </citation>
    <scope>NUCLEOTIDE SEQUENCE [LARGE SCALE GENOMIC DNA]</scope>
</reference>
<dbReference type="NCBIfam" id="NF041940">
    <property type="entry name" value="choice_anch_X"/>
    <property type="match status" value="1"/>
</dbReference>
<keyword evidence="11" id="KW-0812">Transmembrane</keyword>
<keyword evidence="2" id="KW-0813">Transport</keyword>
<dbReference type="Gene3D" id="3.40.50.410">
    <property type="entry name" value="von Willebrand factor, type A domain"/>
    <property type="match status" value="1"/>
</dbReference>
<dbReference type="SUPFAM" id="SSF53300">
    <property type="entry name" value="vWA-like"/>
    <property type="match status" value="1"/>
</dbReference>
<dbReference type="Proteomes" id="UP000694620">
    <property type="component" value="Chromosome 10"/>
</dbReference>
<evidence type="ECO:0000256" key="3">
    <source>
        <dbReference type="ARBA" id="ARBA00022670"/>
    </source>
</evidence>
<evidence type="ECO:0000256" key="11">
    <source>
        <dbReference type="SAM" id="Phobius"/>
    </source>
</evidence>
<dbReference type="GO" id="GO:0005886">
    <property type="term" value="C:plasma membrane"/>
    <property type="evidence" value="ECO:0007669"/>
    <property type="project" value="TreeGrafter"/>
</dbReference>
<dbReference type="NCBIfam" id="TIGR00868">
    <property type="entry name" value="hCaCC"/>
    <property type="match status" value="1"/>
</dbReference>
<evidence type="ECO:0000256" key="9">
    <source>
        <dbReference type="ARBA" id="ARBA00023180"/>
    </source>
</evidence>
<keyword evidence="9" id="KW-0325">Glycoprotein</keyword>
<name>A0A8C4SPR1_ERPCA</name>
<dbReference type="FunFam" id="3.40.50.410:FF:000034">
    <property type="entry name" value="calcium-activated chloride channel regulator 1"/>
    <property type="match status" value="1"/>
</dbReference>
<keyword evidence="7" id="KW-0862">Zinc</keyword>
<dbReference type="GO" id="GO:0005229">
    <property type="term" value="F:intracellularly calcium-gated chloride channel activity"/>
    <property type="evidence" value="ECO:0007669"/>
    <property type="project" value="InterPro"/>
</dbReference>
<evidence type="ECO:0000256" key="8">
    <source>
        <dbReference type="ARBA" id="ARBA00023049"/>
    </source>
</evidence>
<dbReference type="AlphaFoldDB" id="A0A8C4SPR1"/>
<keyword evidence="6" id="KW-0378">Hydrolase</keyword>
<keyword evidence="11" id="KW-1133">Transmembrane helix</keyword>
<organism evidence="13 14">
    <name type="scientific">Erpetoichthys calabaricus</name>
    <name type="common">Rope fish</name>
    <name type="synonym">Calamoichthys calabaricus</name>
    <dbReference type="NCBI Taxonomy" id="27687"/>
    <lineage>
        <taxon>Eukaryota</taxon>
        <taxon>Metazoa</taxon>
        <taxon>Chordata</taxon>
        <taxon>Craniata</taxon>
        <taxon>Vertebrata</taxon>
        <taxon>Euteleostomi</taxon>
        <taxon>Actinopterygii</taxon>
        <taxon>Polypteriformes</taxon>
        <taxon>Polypteridae</taxon>
        <taxon>Erpetoichthys</taxon>
    </lineage>
</organism>
<proteinExistence type="inferred from homology"/>